<evidence type="ECO:0000313" key="3">
    <source>
        <dbReference type="Proteomes" id="UP000295304"/>
    </source>
</evidence>
<dbReference type="RefSeq" id="WP_132937542.1">
    <property type="nucleotide sequence ID" value="NZ_CP119676.1"/>
</dbReference>
<evidence type="ECO:0000313" key="2">
    <source>
        <dbReference type="EMBL" id="TCS64788.1"/>
    </source>
</evidence>
<dbReference type="Gene3D" id="1.20.1290.10">
    <property type="entry name" value="AhpD-like"/>
    <property type="match status" value="1"/>
</dbReference>
<name>A0A4R3JFB2_9PROT</name>
<dbReference type="EMBL" id="SLZW01000001">
    <property type="protein sequence ID" value="TCS64788.1"/>
    <property type="molecule type" value="Genomic_DNA"/>
</dbReference>
<dbReference type="SUPFAM" id="SSF69118">
    <property type="entry name" value="AhpD-like"/>
    <property type="match status" value="1"/>
</dbReference>
<gene>
    <name evidence="2" type="ORF">EDD55_101117</name>
</gene>
<dbReference type="AlphaFoldDB" id="A0A4R3JFB2"/>
<accession>A0A4R3JFB2</accession>
<protein>
    <submittedName>
        <fullName evidence="2">Putative peroxidase-related enzyme</fullName>
    </submittedName>
</protein>
<dbReference type="InterPro" id="IPR003779">
    <property type="entry name" value="CMD-like"/>
</dbReference>
<organism evidence="2 3">
    <name type="scientific">Varunaivibrio sulfuroxidans</name>
    <dbReference type="NCBI Taxonomy" id="1773489"/>
    <lineage>
        <taxon>Bacteria</taxon>
        <taxon>Pseudomonadati</taxon>
        <taxon>Pseudomonadota</taxon>
        <taxon>Alphaproteobacteria</taxon>
        <taxon>Rhodospirillales</taxon>
        <taxon>Magnetovibrionaceae</taxon>
        <taxon>Varunaivibrio</taxon>
    </lineage>
</organism>
<comment type="caution">
    <text evidence="2">The sequence shown here is derived from an EMBL/GenBank/DDBJ whole genome shotgun (WGS) entry which is preliminary data.</text>
</comment>
<keyword evidence="3" id="KW-1185">Reference proteome</keyword>
<evidence type="ECO:0000259" key="1">
    <source>
        <dbReference type="Pfam" id="PF02627"/>
    </source>
</evidence>
<keyword evidence="2" id="KW-0560">Oxidoreductase</keyword>
<reference evidence="2 3" key="1">
    <citation type="submission" date="2019-03" db="EMBL/GenBank/DDBJ databases">
        <title>Genomic Encyclopedia of Type Strains, Phase IV (KMG-IV): sequencing the most valuable type-strain genomes for metagenomic binning, comparative biology and taxonomic classification.</title>
        <authorList>
            <person name="Goeker M."/>
        </authorList>
    </citation>
    <scope>NUCLEOTIDE SEQUENCE [LARGE SCALE GENOMIC DNA]</scope>
    <source>
        <strain evidence="2 3">DSM 101688</strain>
    </source>
</reference>
<keyword evidence="2" id="KW-0575">Peroxidase</keyword>
<dbReference type="OrthoDB" id="9808310at2"/>
<dbReference type="PANTHER" id="PTHR35446">
    <property type="entry name" value="SI:CH211-175M2.5"/>
    <property type="match status" value="1"/>
</dbReference>
<feature type="domain" description="Carboxymuconolactone decarboxylase-like" evidence="1">
    <location>
        <begin position="44"/>
        <end position="104"/>
    </location>
</feature>
<dbReference type="InterPro" id="IPR029032">
    <property type="entry name" value="AhpD-like"/>
</dbReference>
<dbReference type="Proteomes" id="UP000295304">
    <property type="component" value="Unassembled WGS sequence"/>
</dbReference>
<proteinExistence type="predicted"/>
<sequence>MHDHSFTLHTIDTAPEGSRAVMTERRSKNGFVPNLLAAMALSPRTITAYDEACRQLESSAFSGAEQHLICLTVSCADQSPYGVAAHSQAARAAGLSPEIIAAVREDRPILDPKLAVIRDFTAKMVRNRGRVSRDDVNDFIVAGHTRDQVLDIALAIATQTLGDYVEHLTAPPLDDAFARRA</sequence>
<dbReference type="PANTHER" id="PTHR35446:SF3">
    <property type="entry name" value="CMD DOMAIN-CONTAINING PROTEIN"/>
    <property type="match status" value="1"/>
</dbReference>
<dbReference type="Pfam" id="PF02627">
    <property type="entry name" value="CMD"/>
    <property type="match status" value="1"/>
</dbReference>
<dbReference type="GO" id="GO:0051920">
    <property type="term" value="F:peroxiredoxin activity"/>
    <property type="evidence" value="ECO:0007669"/>
    <property type="project" value="InterPro"/>
</dbReference>